<dbReference type="RefSeq" id="WP_286346923.1">
    <property type="nucleotide sequence ID" value="NZ_AP027733.1"/>
</dbReference>
<keyword evidence="1" id="KW-0614">Plasmid</keyword>
<dbReference type="EMBL" id="AP027733">
    <property type="protein sequence ID" value="BDZ52641.1"/>
    <property type="molecule type" value="Genomic_DNA"/>
</dbReference>
<protein>
    <submittedName>
        <fullName evidence="1">Uncharacterized protein</fullName>
    </submittedName>
</protein>
<keyword evidence="2" id="KW-1185">Reference proteome</keyword>
<name>A0ABM8GW08_9MICO</name>
<gene>
    <name evidence="1" type="ORF">GCM10025867_48820</name>
</gene>
<reference evidence="2" key="1">
    <citation type="journal article" date="2019" name="Int. J. Syst. Evol. Microbiol.">
        <title>The Global Catalogue of Microorganisms (GCM) 10K type strain sequencing project: providing services to taxonomists for standard genome sequencing and annotation.</title>
        <authorList>
            <consortium name="The Broad Institute Genomics Platform"/>
            <consortium name="The Broad Institute Genome Sequencing Center for Infectious Disease"/>
            <person name="Wu L."/>
            <person name="Ma J."/>
        </authorList>
    </citation>
    <scope>NUCLEOTIDE SEQUENCE [LARGE SCALE GENOMIC DNA]</scope>
    <source>
        <strain evidence="2">NBRC 108728</strain>
    </source>
</reference>
<evidence type="ECO:0000313" key="2">
    <source>
        <dbReference type="Proteomes" id="UP001321486"/>
    </source>
</evidence>
<sequence>MTTNLNVGGGTGILTMPVPPLLSKDKPLPESCRIEVGDISLSFIMESGLRLGVRNRQLQASAGYAVEMNSGPLAVQVVPIGEEHWTQEDFVAVDAWVRALHGDASRLLLESFVQFEDAILARERGATLTVPLGWDAMEMKVSRQNPYRGHRTVIAVAVSEYINRHSSRC</sequence>
<organism evidence="1 2">
    <name type="scientific">Frondihabitans sucicola</name>
    <dbReference type="NCBI Taxonomy" id="1268041"/>
    <lineage>
        <taxon>Bacteria</taxon>
        <taxon>Bacillati</taxon>
        <taxon>Actinomycetota</taxon>
        <taxon>Actinomycetes</taxon>
        <taxon>Micrococcales</taxon>
        <taxon>Microbacteriaceae</taxon>
        <taxon>Frondihabitans</taxon>
    </lineage>
</organism>
<geneLocation type="plasmid" evidence="1 2">
    <name>pNBRC108728a</name>
</geneLocation>
<proteinExistence type="predicted"/>
<evidence type="ECO:0000313" key="1">
    <source>
        <dbReference type="EMBL" id="BDZ52641.1"/>
    </source>
</evidence>
<dbReference type="Proteomes" id="UP001321486">
    <property type="component" value="Plasmid pNBRC108728a"/>
</dbReference>
<accession>A0ABM8GW08</accession>